<protein>
    <submittedName>
        <fullName evidence="2">Uncharacterized protein</fullName>
    </submittedName>
</protein>
<evidence type="ECO:0000313" key="2">
    <source>
        <dbReference type="WBParaSite" id="PDA_v2.g672.t1"/>
    </source>
</evidence>
<sequence>MGSRISKQSSILNHEFDCKDSMMVFPNRRQFFATCQQQEFNLPDSIMHYIAKNSKGAQLYQKKIQMCKYFFIKNPIIILDDSSYKDGKWNVLNYDHASFDINKFICEFWINGEFCVIRENLWSNKVNQNIVSSIIPKLYRCDIIELTLFDQLLSFDALPLLLSGAERIKFFNVQIKNGNGSNVAIEKIVEIASKAKEIHVQVLNINLHDPFIKFILAVIQQLQ</sequence>
<dbReference type="WBParaSite" id="PDA_v2.g672.t1">
    <property type="protein sequence ID" value="PDA_v2.g672.t1"/>
    <property type="gene ID" value="PDA_v2.g672"/>
</dbReference>
<keyword evidence="1" id="KW-1185">Reference proteome</keyword>
<dbReference type="Proteomes" id="UP000887578">
    <property type="component" value="Unplaced"/>
</dbReference>
<organism evidence="1 2">
    <name type="scientific">Panagrolaimus davidi</name>
    <dbReference type="NCBI Taxonomy" id="227884"/>
    <lineage>
        <taxon>Eukaryota</taxon>
        <taxon>Metazoa</taxon>
        <taxon>Ecdysozoa</taxon>
        <taxon>Nematoda</taxon>
        <taxon>Chromadorea</taxon>
        <taxon>Rhabditida</taxon>
        <taxon>Tylenchina</taxon>
        <taxon>Panagrolaimomorpha</taxon>
        <taxon>Panagrolaimoidea</taxon>
        <taxon>Panagrolaimidae</taxon>
        <taxon>Panagrolaimus</taxon>
    </lineage>
</organism>
<evidence type="ECO:0000313" key="1">
    <source>
        <dbReference type="Proteomes" id="UP000887578"/>
    </source>
</evidence>
<dbReference type="AlphaFoldDB" id="A0A914R5K3"/>
<proteinExistence type="predicted"/>
<name>A0A914R5K3_9BILA</name>
<accession>A0A914R5K3</accession>
<reference evidence="2" key="1">
    <citation type="submission" date="2022-11" db="UniProtKB">
        <authorList>
            <consortium name="WormBaseParasite"/>
        </authorList>
    </citation>
    <scope>IDENTIFICATION</scope>
</reference>